<evidence type="ECO:0000256" key="2">
    <source>
        <dbReference type="ARBA" id="ARBA00022525"/>
    </source>
</evidence>
<evidence type="ECO:0000259" key="6">
    <source>
        <dbReference type="Pfam" id="PF00700"/>
    </source>
</evidence>
<evidence type="ECO:0000256" key="1">
    <source>
        <dbReference type="ARBA" id="ARBA00005709"/>
    </source>
</evidence>
<dbReference type="PRINTS" id="PR00207">
    <property type="entry name" value="FLAGELLIN"/>
</dbReference>
<dbReference type="PANTHER" id="PTHR42792">
    <property type="entry name" value="FLAGELLIN"/>
    <property type="match status" value="1"/>
</dbReference>
<comment type="caution">
    <text evidence="7">The sequence shown here is derived from an EMBL/GenBank/DDBJ whole genome shotgun (WGS) entry which is preliminary data.</text>
</comment>
<dbReference type="RefSeq" id="WP_305471625.1">
    <property type="nucleotide sequence ID" value="NZ_JAUYVT010000004.1"/>
</dbReference>
<dbReference type="SUPFAM" id="SSF64518">
    <property type="entry name" value="Phase 1 flagellin"/>
    <property type="match status" value="1"/>
</dbReference>
<dbReference type="InterPro" id="IPR046358">
    <property type="entry name" value="Flagellin_C"/>
</dbReference>
<dbReference type="Gene3D" id="6.10.10.10">
    <property type="entry name" value="Flagellar export chaperone, C-terminal domain"/>
    <property type="match status" value="1"/>
</dbReference>
<evidence type="ECO:0000256" key="4">
    <source>
        <dbReference type="RuleBase" id="RU362073"/>
    </source>
</evidence>
<comment type="similarity">
    <text evidence="1 4">Belongs to the bacterial flagellin family.</text>
</comment>
<keyword evidence="8" id="KW-1185">Reference proteome</keyword>
<feature type="domain" description="Flagellin C-terminal" evidence="6">
    <location>
        <begin position="188"/>
        <end position="272"/>
    </location>
</feature>
<evidence type="ECO:0000256" key="3">
    <source>
        <dbReference type="ARBA" id="ARBA00023143"/>
    </source>
</evidence>
<keyword evidence="7" id="KW-0282">Flagellum</keyword>
<keyword evidence="2 4" id="KW-0964">Secreted</keyword>
<dbReference type="Pfam" id="PF00669">
    <property type="entry name" value="Flagellin_N"/>
    <property type="match status" value="1"/>
</dbReference>
<dbReference type="Gene3D" id="1.20.1330.10">
    <property type="entry name" value="f41 fragment of flagellin, N-terminal domain"/>
    <property type="match status" value="1"/>
</dbReference>
<evidence type="ECO:0000313" key="8">
    <source>
        <dbReference type="Proteomes" id="UP001177212"/>
    </source>
</evidence>
<dbReference type="EMBL" id="JAUYVT010000004">
    <property type="protein sequence ID" value="MDP2564344.1"/>
    <property type="molecule type" value="Genomic_DNA"/>
</dbReference>
<protein>
    <recommendedName>
        <fullName evidence="4">Flagellin</fullName>
    </recommendedName>
</protein>
<sequence>MSVGINTNNEALSAVRQLSKTSGMVSEAMGRLSSGKRVNTAADDAAGLAIISNLDRQITGTQQAIRNSNEGISLVEVMDSALEEVNSLYQRARQLAVYSANETLSATDRDSLNAEYQQIVGAGGEAERILTKSSFNGVTLLDGSAIDLQVGWEAGDVTTVTGVDFSGTTATIGAIDGADATNATAELAVLDTAIDSVVSFRADLGAYQNRFESTISNLESLSEKTQVAKGRIQDADFATESTNLARAQVLQQAGMGMLSRANSSAQQVMQLLQQ</sequence>
<comment type="function">
    <text evidence="4">Flagellin is the subunit protein which polymerizes to form the filaments of bacterial flagella.</text>
</comment>
<proteinExistence type="inferred from homology"/>
<reference evidence="7" key="1">
    <citation type="submission" date="2023-07" db="EMBL/GenBank/DDBJ databases">
        <title>Genome content predicts the carbon catabolic preferences of heterotrophic bacteria.</title>
        <authorList>
            <person name="Gralka M."/>
        </authorList>
    </citation>
    <scope>NUCLEOTIDE SEQUENCE</scope>
    <source>
        <strain evidence="7">4G09</strain>
    </source>
</reference>
<dbReference type="Pfam" id="PF00700">
    <property type="entry name" value="Flagellin_C"/>
    <property type="match status" value="1"/>
</dbReference>
<dbReference type="InterPro" id="IPR001492">
    <property type="entry name" value="Flagellin"/>
</dbReference>
<keyword evidence="7" id="KW-0966">Cell projection</keyword>
<dbReference type="InterPro" id="IPR042187">
    <property type="entry name" value="Flagellin_C_sub2"/>
</dbReference>
<dbReference type="InterPro" id="IPR001029">
    <property type="entry name" value="Flagellin_N"/>
</dbReference>
<keyword evidence="7" id="KW-0969">Cilium</keyword>
<organism evidence="7 8">
    <name type="scientific">Pseudoalteromonas marina</name>
    <dbReference type="NCBI Taxonomy" id="267375"/>
    <lineage>
        <taxon>Bacteria</taxon>
        <taxon>Pseudomonadati</taxon>
        <taxon>Pseudomonadota</taxon>
        <taxon>Gammaproteobacteria</taxon>
        <taxon>Alteromonadales</taxon>
        <taxon>Pseudoalteromonadaceae</taxon>
        <taxon>Pseudoalteromonas</taxon>
    </lineage>
</organism>
<dbReference type="Proteomes" id="UP001177212">
    <property type="component" value="Unassembled WGS sequence"/>
</dbReference>
<feature type="domain" description="Flagellin N-terminal" evidence="5">
    <location>
        <begin position="5"/>
        <end position="144"/>
    </location>
</feature>
<evidence type="ECO:0000313" key="7">
    <source>
        <dbReference type="EMBL" id="MDP2564344.1"/>
    </source>
</evidence>
<comment type="subcellular location">
    <subcellularLocation>
        <location evidence="4">Secreted</location>
    </subcellularLocation>
    <subcellularLocation>
        <location evidence="4">Bacterial flagellum</location>
    </subcellularLocation>
</comment>
<keyword evidence="3 4" id="KW-0975">Bacterial flagellum</keyword>
<accession>A0ABT9FCE1</accession>
<name>A0ABT9FCE1_9GAMM</name>
<dbReference type="PANTHER" id="PTHR42792:SF2">
    <property type="entry name" value="FLAGELLIN"/>
    <property type="match status" value="1"/>
</dbReference>
<evidence type="ECO:0000259" key="5">
    <source>
        <dbReference type="Pfam" id="PF00669"/>
    </source>
</evidence>
<gene>
    <name evidence="7" type="ORF">Q8W34_06840</name>
</gene>